<gene>
    <name evidence="2" type="ORF">ECB94_21985</name>
</gene>
<dbReference type="AlphaFoldDB" id="A0A3G4VGL3"/>
<protein>
    <recommendedName>
        <fullName evidence="4">Lipoprotein</fullName>
    </recommendedName>
</protein>
<feature type="signal peptide" evidence="1">
    <location>
        <begin position="1"/>
        <end position="21"/>
    </location>
</feature>
<sequence length="247" mass="27917">MNVLRSLFCFVTLGTVSTLLGCGGSSPTNPEATLPQPQSMVIRTFDFIASPSEYTETDVIAMSLKGEQHDLLKNQYSRHIGYSKTVQFRDTDDLVNLLNIELISRNEQQVLANTQIELVDKARYWVFSLGNTDTDDYQLYALHQPNVQPVDGKVPVFILDLDVHKHIGKTAVHIGQQSPPIDISSHGDFKQINMSKDLMNFDLTVNYSDTTTLDCTVWTPEKDSVWNDSAWVVFIVNEQCHLRHVDQ</sequence>
<name>A0A3G4VGL3_9VIBR</name>
<evidence type="ECO:0000256" key="1">
    <source>
        <dbReference type="SAM" id="SignalP"/>
    </source>
</evidence>
<proteinExistence type="predicted"/>
<dbReference type="PROSITE" id="PS51257">
    <property type="entry name" value="PROKAR_LIPOPROTEIN"/>
    <property type="match status" value="1"/>
</dbReference>
<evidence type="ECO:0000313" key="2">
    <source>
        <dbReference type="EMBL" id="AYV23946.1"/>
    </source>
</evidence>
<keyword evidence="1" id="KW-0732">Signal</keyword>
<organism evidence="2 3">
    <name type="scientific">Vibrio mediterranei</name>
    <dbReference type="NCBI Taxonomy" id="689"/>
    <lineage>
        <taxon>Bacteria</taxon>
        <taxon>Pseudomonadati</taxon>
        <taxon>Pseudomonadota</taxon>
        <taxon>Gammaproteobacteria</taxon>
        <taxon>Vibrionales</taxon>
        <taxon>Vibrionaceae</taxon>
        <taxon>Vibrio</taxon>
    </lineage>
</organism>
<feature type="chain" id="PRO_5018155475" description="Lipoprotein" evidence="1">
    <location>
        <begin position="22"/>
        <end position="247"/>
    </location>
</feature>
<dbReference type="RefSeq" id="WP_124941693.1">
    <property type="nucleotide sequence ID" value="NZ_CP033578.1"/>
</dbReference>
<reference evidence="2 3" key="1">
    <citation type="submission" date="2018-11" db="EMBL/GenBank/DDBJ databases">
        <title>Complete Genome Sequence of Vbrio mediterranei 117-T6: a Potential Pathogen Bacteria Isolated from the Conchocelis of Pyropia.</title>
        <authorList>
            <person name="Liu Q."/>
        </authorList>
    </citation>
    <scope>NUCLEOTIDE SEQUENCE [LARGE SCALE GENOMIC DNA]</scope>
    <source>
        <strain evidence="2 3">117-T6</strain>
    </source>
</reference>
<dbReference type="EMBL" id="CP033578">
    <property type="protein sequence ID" value="AYV23946.1"/>
    <property type="molecule type" value="Genomic_DNA"/>
</dbReference>
<evidence type="ECO:0000313" key="3">
    <source>
        <dbReference type="Proteomes" id="UP000279760"/>
    </source>
</evidence>
<accession>A0A3G4VGL3</accession>
<dbReference type="Proteomes" id="UP000279760">
    <property type="component" value="Chromosome 2"/>
</dbReference>
<evidence type="ECO:0008006" key="4">
    <source>
        <dbReference type="Google" id="ProtNLM"/>
    </source>
</evidence>